<keyword evidence="3 7" id="KW-0732">Signal</keyword>
<dbReference type="Pfam" id="PF10411">
    <property type="entry name" value="DsbC_N"/>
    <property type="match status" value="1"/>
</dbReference>
<keyword evidence="4 7" id="KW-0574">Periplasm</keyword>
<feature type="domain" description="Thioredoxin-like fold" evidence="9">
    <location>
        <begin position="144"/>
        <end position="266"/>
    </location>
</feature>
<dbReference type="Gene3D" id="3.40.30.10">
    <property type="entry name" value="Glutaredoxin"/>
    <property type="match status" value="1"/>
</dbReference>
<protein>
    <recommendedName>
        <fullName evidence="7">Thiol:disulfide interchange protein</fullName>
    </recommendedName>
</protein>
<dbReference type="InterPro" id="IPR051470">
    <property type="entry name" value="Thiol:disulfide_interchange"/>
</dbReference>
<dbReference type="PANTHER" id="PTHR35272:SF3">
    <property type="entry name" value="THIOL:DISULFIDE INTERCHANGE PROTEIN DSBC"/>
    <property type="match status" value="1"/>
</dbReference>
<comment type="similarity">
    <text evidence="2 7">Belongs to the thioredoxin family. DsbC subfamily.</text>
</comment>
<dbReference type="InterPro" id="IPR036249">
    <property type="entry name" value="Thioredoxin-like_sf"/>
</dbReference>
<evidence type="ECO:0000259" key="9">
    <source>
        <dbReference type="Pfam" id="PF13098"/>
    </source>
</evidence>
<dbReference type="InterPro" id="IPR018950">
    <property type="entry name" value="DiS-bond_isomerase_DsbC/G_N"/>
</dbReference>
<evidence type="ECO:0000256" key="1">
    <source>
        <dbReference type="ARBA" id="ARBA00004418"/>
    </source>
</evidence>
<accession>A0A5C0B5C8</accession>
<dbReference type="SUPFAM" id="SSF54423">
    <property type="entry name" value="DsbC/DsbG N-terminal domain-like"/>
    <property type="match status" value="1"/>
</dbReference>
<feature type="chain" id="PRO_5023064109" description="Thiol:disulfide interchange protein" evidence="7">
    <location>
        <begin position="38"/>
        <end position="272"/>
    </location>
</feature>
<dbReference type="CDD" id="cd03020">
    <property type="entry name" value="DsbA_DsbC_DsbG"/>
    <property type="match status" value="1"/>
</dbReference>
<dbReference type="AlphaFoldDB" id="A0A5C0B5C8"/>
<feature type="domain" description="Disulphide bond isomerase DsbC/G N-terminal" evidence="8">
    <location>
        <begin position="55"/>
        <end position="119"/>
    </location>
</feature>
<evidence type="ECO:0000313" key="10">
    <source>
        <dbReference type="EMBL" id="QEI09096.1"/>
    </source>
</evidence>
<evidence type="ECO:0000313" key="11">
    <source>
        <dbReference type="Proteomes" id="UP000325161"/>
    </source>
</evidence>
<feature type="signal peptide" evidence="7">
    <location>
        <begin position="1"/>
        <end position="37"/>
    </location>
</feature>
<dbReference type="OrthoDB" id="12976at2"/>
<evidence type="ECO:0000256" key="2">
    <source>
        <dbReference type="ARBA" id="ARBA00009813"/>
    </source>
</evidence>
<dbReference type="Gene3D" id="3.10.450.70">
    <property type="entry name" value="Disulphide bond isomerase, DsbC/G, N-terminal"/>
    <property type="match status" value="1"/>
</dbReference>
<evidence type="ECO:0000256" key="6">
    <source>
        <dbReference type="ARBA" id="ARBA00023284"/>
    </source>
</evidence>
<sequence length="272" mass="29366">METQTAAQQIGKRLGLALASIAMVAASMMGAVSPASAQTPAAAKAPTTAAAPATPTAAEESVRKRFIERFDGAEIDSVTHTPYGLYELRLGSQLIYTDEAVSYVLQGNLIDVATRRNVTKERIDALMAVRFKDLPLDLAIKQVRGNGARKVALFEDPNCGYCKQLRQSMEGVDNVTIYTFLYPILSEDSMTKAKNILCSATPGKVWDDWMLKGRTPARTAGCDTSPIDRTLTFGQSIQVRGTPTIIFSDDTRVGGAIPADQFKAKLDSLPKS</sequence>
<keyword evidence="6 7" id="KW-0676">Redox-active center</keyword>
<dbReference type="InterPro" id="IPR012336">
    <property type="entry name" value="Thioredoxin-like_fold"/>
</dbReference>
<evidence type="ECO:0000259" key="8">
    <source>
        <dbReference type="Pfam" id="PF10411"/>
    </source>
</evidence>
<comment type="subcellular location">
    <subcellularLocation>
        <location evidence="1 7">Periplasm</location>
    </subcellularLocation>
</comment>
<dbReference type="KEGG" id="pacr:FXN63_03495"/>
<organism evidence="10 11">
    <name type="scientific">Pigmentiphaga aceris</name>
    <dbReference type="NCBI Taxonomy" id="1940612"/>
    <lineage>
        <taxon>Bacteria</taxon>
        <taxon>Pseudomonadati</taxon>
        <taxon>Pseudomonadota</taxon>
        <taxon>Betaproteobacteria</taxon>
        <taxon>Burkholderiales</taxon>
        <taxon>Alcaligenaceae</taxon>
        <taxon>Pigmentiphaga</taxon>
    </lineage>
</organism>
<evidence type="ECO:0000256" key="7">
    <source>
        <dbReference type="RuleBase" id="RU364038"/>
    </source>
</evidence>
<dbReference type="Proteomes" id="UP000325161">
    <property type="component" value="Chromosome"/>
</dbReference>
<reference evidence="10 11" key="1">
    <citation type="submission" date="2019-08" db="EMBL/GenBank/DDBJ databases">
        <title>Amphibian skin-associated Pigmentiphaga: genome sequence and occurrence across geography and hosts.</title>
        <authorList>
            <person name="Bletz M.C."/>
            <person name="Bunk B."/>
            <person name="Sproeer C."/>
            <person name="Biwer P."/>
            <person name="Reiter S."/>
            <person name="Rabemananjara F.C.E."/>
            <person name="Schulz S."/>
            <person name="Overmann J."/>
            <person name="Vences M."/>
        </authorList>
    </citation>
    <scope>NUCLEOTIDE SEQUENCE [LARGE SCALE GENOMIC DNA]</scope>
    <source>
        <strain evidence="10 11">Mada1488</strain>
    </source>
</reference>
<comment type="function">
    <text evidence="7">Required for disulfide bond formation in some periplasmic proteins. Acts by transferring its disulfide bond to other proteins and is reduced in the process.</text>
</comment>
<dbReference type="InterPro" id="IPR033954">
    <property type="entry name" value="DiS-bond_Isoase_DsbC/G"/>
</dbReference>
<evidence type="ECO:0000256" key="3">
    <source>
        <dbReference type="ARBA" id="ARBA00022729"/>
    </source>
</evidence>
<proteinExistence type="inferred from homology"/>
<keyword evidence="11" id="KW-1185">Reference proteome</keyword>
<evidence type="ECO:0000256" key="4">
    <source>
        <dbReference type="ARBA" id="ARBA00022764"/>
    </source>
</evidence>
<name>A0A5C0B5C8_9BURK</name>
<dbReference type="InterPro" id="IPR009094">
    <property type="entry name" value="DiS-bond_isomerase_DsbC/G_N_sf"/>
</dbReference>
<gene>
    <name evidence="10" type="ORF">FXN63_03495</name>
</gene>
<keyword evidence="5" id="KW-1015">Disulfide bond</keyword>
<evidence type="ECO:0000256" key="5">
    <source>
        <dbReference type="ARBA" id="ARBA00023157"/>
    </source>
</evidence>
<dbReference type="Pfam" id="PF13098">
    <property type="entry name" value="Thioredoxin_2"/>
    <property type="match status" value="1"/>
</dbReference>
<dbReference type="SUPFAM" id="SSF52833">
    <property type="entry name" value="Thioredoxin-like"/>
    <property type="match status" value="1"/>
</dbReference>
<dbReference type="EMBL" id="CP043046">
    <property type="protein sequence ID" value="QEI09096.1"/>
    <property type="molecule type" value="Genomic_DNA"/>
</dbReference>
<dbReference type="GO" id="GO:0042597">
    <property type="term" value="C:periplasmic space"/>
    <property type="evidence" value="ECO:0007669"/>
    <property type="project" value="UniProtKB-SubCell"/>
</dbReference>
<dbReference type="PANTHER" id="PTHR35272">
    <property type="entry name" value="THIOL:DISULFIDE INTERCHANGE PROTEIN DSBC-RELATED"/>
    <property type="match status" value="1"/>
</dbReference>